<feature type="compositionally biased region" description="Low complexity" evidence="5">
    <location>
        <begin position="234"/>
        <end position="243"/>
    </location>
</feature>
<dbReference type="EMBL" id="BKCJ010007968">
    <property type="protein sequence ID" value="GEU79892.1"/>
    <property type="molecule type" value="Genomic_DNA"/>
</dbReference>
<evidence type="ECO:0000259" key="6">
    <source>
        <dbReference type="SMART" id="SM00343"/>
    </source>
</evidence>
<dbReference type="SUPFAM" id="SSF53098">
    <property type="entry name" value="Ribonuclease H-like"/>
    <property type="match status" value="1"/>
</dbReference>
<dbReference type="SMART" id="SM00343">
    <property type="entry name" value="ZnF_C2HC"/>
    <property type="match status" value="2"/>
</dbReference>
<dbReference type="InterPro" id="IPR039537">
    <property type="entry name" value="Retrotran_Ty1/copia-like"/>
</dbReference>
<dbReference type="Pfam" id="PF07727">
    <property type="entry name" value="RVT_2"/>
    <property type="match status" value="1"/>
</dbReference>
<protein>
    <submittedName>
        <fullName evidence="7">Putative ribonuclease H-like domain-containing protein</fullName>
    </submittedName>
</protein>
<feature type="compositionally biased region" description="Polar residues" evidence="5">
    <location>
        <begin position="77"/>
        <end position="92"/>
    </location>
</feature>
<reference evidence="7" key="1">
    <citation type="journal article" date="2019" name="Sci. Rep.">
        <title>Draft genome of Tanacetum cinerariifolium, the natural source of mosquito coil.</title>
        <authorList>
            <person name="Yamashiro T."/>
            <person name="Shiraishi A."/>
            <person name="Satake H."/>
            <person name="Nakayama K."/>
        </authorList>
    </citation>
    <scope>NUCLEOTIDE SEQUENCE</scope>
</reference>
<dbReference type="SUPFAM" id="SSF57756">
    <property type="entry name" value="Retrovirus zinc finger-like domains"/>
    <property type="match status" value="1"/>
</dbReference>
<comment type="caution">
    <text evidence="7">The sequence shown here is derived from an EMBL/GenBank/DDBJ whole genome shotgun (WGS) entry which is preliminary data.</text>
</comment>
<evidence type="ECO:0000256" key="5">
    <source>
        <dbReference type="SAM" id="MobiDB-lite"/>
    </source>
</evidence>
<keyword evidence="2" id="KW-0479">Metal-binding</keyword>
<dbReference type="InterPro" id="IPR036875">
    <property type="entry name" value="Znf_CCHC_sf"/>
</dbReference>
<dbReference type="PANTHER" id="PTHR42648:SF32">
    <property type="entry name" value="RIBONUCLEASE H-LIKE DOMAIN, GAG-PRE-INTEGRASE DOMAIN PROTEIN-RELATED"/>
    <property type="match status" value="1"/>
</dbReference>
<dbReference type="PANTHER" id="PTHR42648">
    <property type="entry name" value="TRANSPOSASE, PUTATIVE-RELATED"/>
    <property type="match status" value="1"/>
</dbReference>
<evidence type="ECO:0000256" key="4">
    <source>
        <dbReference type="ARBA" id="ARBA00022801"/>
    </source>
</evidence>
<dbReference type="GO" id="GO:0004190">
    <property type="term" value="F:aspartic-type endopeptidase activity"/>
    <property type="evidence" value="ECO:0007669"/>
    <property type="project" value="UniProtKB-KW"/>
</dbReference>
<keyword evidence="4" id="KW-0378">Hydrolase</keyword>
<accession>A0A6L2N412</accession>
<dbReference type="InterPro" id="IPR054722">
    <property type="entry name" value="PolX-like_BBD"/>
</dbReference>
<dbReference type="InterPro" id="IPR013103">
    <property type="entry name" value="RVT_2"/>
</dbReference>
<keyword evidence="1" id="KW-0645">Protease</keyword>
<feature type="region of interest" description="Disordered" evidence="5">
    <location>
        <begin position="225"/>
        <end position="259"/>
    </location>
</feature>
<dbReference type="SUPFAM" id="SSF56672">
    <property type="entry name" value="DNA/RNA polymerases"/>
    <property type="match status" value="1"/>
</dbReference>
<feature type="domain" description="CCHC-type" evidence="6">
    <location>
        <begin position="706"/>
        <end position="722"/>
    </location>
</feature>
<evidence type="ECO:0000256" key="1">
    <source>
        <dbReference type="ARBA" id="ARBA00022670"/>
    </source>
</evidence>
<proteinExistence type="predicted"/>
<dbReference type="InterPro" id="IPR025724">
    <property type="entry name" value="GAG-pre-integrase_dom"/>
</dbReference>
<organism evidence="7">
    <name type="scientific">Tanacetum cinerariifolium</name>
    <name type="common">Dalmatian daisy</name>
    <name type="synonym">Chrysanthemum cinerariifolium</name>
    <dbReference type="NCBI Taxonomy" id="118510"/>
    <lineage>
        <taxon>Eukaryota</taxon>
        <taxon>Viridiplantae</taxon>
        <taxon>Streptophyta</taxon>
        <taxon>Embryophyta</taxon>
        <taxon>Tracheophyta</taxon>
        <taxon>Spermatophyta</taxon>
        <taxon>Magnoliopsida</taxon>
        <taxon>eudicotyledons</taxon>
        <taxon>Gunneridae</taxon>
        <taxon>Pentapetalae</taxon>
        <taxon>asterids</taxon>
        <taxon>campanulids</taxon>
        <taxon>Asterales</taxon>
        <taxon>Asteraceae</taxon>
        <taxon>Asteroideae</taxon>
        <taxon>Anthemideae</taxon>
        <taxon>Anthemidinae</taxon>
        <taxon>Tanacetum</taxon>
    </lineage>
</organism>
<feature type="region of interest" description="Disordered" evidence="5">
    <location>
        <begin position="1337"/>
        <end position="1367"/>
    </location>
</feature>
<dbReference type="GO" id="GO:0006508">
    <property type="term" value="P:proteolysis"/>
    <property type="evidence" value="ECO:0007669"/>
    <property type="project" value="UniProtKB-KW"/>
</dbReference>
<evidence type="ECO:0000256" key="2">
    <source>
        <dbReference type="ARBA" id="ARBA00022723"/>
    </source>
</evidence>
<dbReference type="InterPro" id="IPR043502">
    <property type="entry name" value="DNA/RNA_pol_sf"/>
</dbReference>
<dbReference type="InterPro" id="IPR036397">
    <property type="entry name" value="RNaseH_sf"/>
</dbReference>
<dbReference type="InterPro" id="IPR012337">
    <property type="entry name" value="RNaseH-like_sf"/>
</dbReference>
<feature type="domain" description="CCHC-type" evidence="6">
    <location>
        <begin position="1045"/>
        <end position="1061"/>
    </location>
</feature>
<dbReference type="GO" id="GO:0003676">
    <property type="term" value="F:nucleic acid binding"/>
    <property type="evidence" value="ECO:0007669"/>
    <property type="project" value="InterPro"/>
</dbReference>
<gene>
    <name evidence="7" type="ORF">Tci_051870</name>
</gene>
<feature type="region of interest" description="Disordered" evidence="5">
    <location>
        <begin position="547"/>
        <end position="566"/>
    </location>
</feature>
<dbReference type="Pfam" id="PF22936">
    <property type="entry name" value="Pol_BBD"/>
    <property type="match status" value="1"/>
</dbReference>
<sequence>MLKIHMEPLASKLLNNRTIHSNYLRYTQEQAAILREVVKQGKSKNSLNNSLDHACKYTKRTQELLILIRQTCPSISGVKPSTSASGSQPSGNTKKDKIQRPPHSTQKNKVEAHPRTAKSSLKNKNYSVEPKGTAIVQHSKINANSEIICVKCNDCMLSDNHDLCVLNDVNARAKFKSAKKNLKREVKKPTGKMFTNIRLETYWNPIALETDTPKPVITLVYSQKPRKSKSTNPVSKSKVIKSVSDNKKEPNSGCSKHMTEDRSQLTNFVNKFLGTVKFENDHVANITGVDLLTGYRGNNLYTLSLGDMMVSSPICLLSKASKTKSCLWHRRLSHFNFGAINHLARHSLVQGLSKLKFEKDICVLHVVMGKSKKKPHKLKSEDTNQEKLYLLHMDLCGLMRAVSVNRKKYILVIVDDYSRFTWIDISQETSVARSPQQNSVVERRNRMLIEAAHTMLIYAKASLFLWAETVATACYTQNRSIICLCHGKTPYELLHNKPPDLSFVHVFGALCYPTNDSENLAPEVIAASAEVVAPKLAASTGLPSSTSVYQDAPLPSNSQTTPETQTPVISNDVEEDNHDSDVAHMNNNPIIGVQESPKTLTFRDAPLHESLYKDSTYQGSSSIMRQTHIPFESLGIWTKDHPIANVIEPKNFKQAMTEPSWIDAIQEEIHEIERLQVWELVSSLEDWKESRSHGTTFVRIDMSKVECYNCHRRGPFARECRSPRDTKNKYTQRRTVLVETSTSSALVSQCDGVGGYNWSFQADEEPTNYALMAFNSSSSSSSDNKVTPCSKACSKAYATLQSHYDKLTVDFRKSQFDVLLYKTCLESVEARLVVYQQNENVFEDDIKLLKLDVMLRDNALLELRKKFKKAKKERDELKLTLENFQTFLKNLSKLLESQITDKTRLGYDNQVFNSIVFDCDELNSSESNKSMSTSPVHDRYKSGEGYHVVPPPYIGTFMPPKPDLVFYDTPTASEIVPNVFNVKPSTTKPNKDMSQSNRPSALSLKIGFLTQKMNLRPVEHPTQAENLRKDISKSRGHKHSWNRKACFVCKSLNHLIKDCDFYEKQMVHKPARNHAMRVNHQNSTRMTHPHSNKHVVLTTVLNRSRLVPLNAARPVTTAIPQTYVKHQRPIKHVVNKPHLPIRRPINHKPTPKTSNFHQNVTTVKTKKVNAVKDTKGNWVQGKPQQALKDKGVIDSGCSRHMTGNISYLSNFEEFNEGYVAFGGNPKCGKITCKDTECVVLSSDFKLLDENHVVPRENNMYNIDLKNIVPSGDLTCLFTKATLDESNLWYPRNLDASKVGKETESAQQYVILPLWSTGSKDPRNIDVDATFDVKENEYEVHVSPSTSDKPKKHNDKIKREAKGKSPVDLSTGVRNLSDEFEVFSSNSTNMVNAASAPVTAVGPKSTNNTNSFNAAGPSDNAEEGIDYEEFFAPVARIEAIRLFLAYASFMGFMVYQMDVKSAFLYGTIKEEVYVCQPLEFKDPNYPDKVYKVIKALYGLHQAPRAWYETLANYLLENGFQRGKIDQTLFIKKQKGDILLVEVYVDDIIFGSTNKELCKAFEKLMKDKFQMSSMGELTLFLGLQVKQKDNGIFISQDKYVAEILRKFGLTDGKSASTPIDTEKPLLKDPDGEDVDVHIYRSMIGSLMYLTSSS</sequence>
<name>A0A6L2N412_TANCI</name>
<keyword evidence="3" id="KW-0064">Aspartyl protease</keyword>
<evidence type="ECO:0000313" key="7">
    <source>
        <dbReference type="EMBL" id="GEU79892.1"/>
    </source>
</evidence>
<dbReference type="InterPro" id="IPR001878">
    <property type="entry name" value="Znf_CCHC"/>
</dbReference>
<dbReference type="Gene3D" id="3.30.420.10">
    <property type="entry name" value="Ribonuclease H-like superfamily/Ribonuclease H"/>
    <property type="match status" value="2"/>
</dbReference>
<evidence type="ECO:0000256" key="3">
    <source>
        <dbReference type="ARBA" id="ARBA00022750"/>
    </source>
</evidence>
<feature type="region of interest" description="Disordered" evidence="5">
    <location>
        <begin position="77"/>
        <end position="125"/>
    </location>
</feature>
<dbReference type="Pfam" id="PF13976">
    <property type="entry name" value="gag_pre-integrs"/>
    <property type="match status" value="1"/>
</dbReference>
<dbReference type="GO" id="GO:0008270">
    <property type="term" value="F:zinc ion binding"/>
    <property type="evidence" value="ECO:0007669"/>
    <property type="project" value="InterPro"/>
</dbReference>